<dbReference type="PANTHER" id="PTHR34944:SF2">
    <property type="entry name" value="MITOCHONDRIAL IMPORT RECEPTOR SUBUNIT TOM7"/>
    <property type="match status" value="1"/>
</dbReference>
<keyword evidence="4" id="KW-0812">Transmembrane</keyword>
<dbReference type="AlphaFoldDB" id="J3MA54"/>
<evidence type="ECO:0000313" key="12">
    <source>
        <dbReference type="Proteomes" id="UP000006038"/>
    </source>
</evidence>
<reference evidence="11" key="2">
    <citation type="submission" date="2013-04" db="UniProtKB">
        <authorList>
            <consortium name="EnsemblPlants"/>
        </authorList>
    </citation>
    <scope>IDENTIFICATION</scope>
</reference>
<reference evidence="11" key="1">
    <citation type="journal article" date="2013" name="Nat. Commun.">
        <title>Whole-genome sequencing of Oryza brachyantha reveals mechanisms underlying Oryza genome evolution.</title>
        <authorList>
            <person name="Chen J."/>
            <person name="Huang Q."/>
            <person name="Gao D."/>
            <person name="Wang J."/>
            <person name="Lang Y."/>
            <person name="Liu T."/>
            <person name="Li B."/>
            <person name="Bai Z."/>
            <person name="Luis Goicoechea J."/>
            <person name="Liang C."/>
            <person name="Chen C."/>
            <person name="Zhang W."/>
            <person name="Sun S."/>
            <person name="Liao Y."/>
            <person name="Zhang X."/>
            <person name="Yang L."/>
            <person name="Song C."/>
            <person name="Wang M."/>
            <person name="Shi J."/>
            <person name="Liu G."/>
            <person name="Liu J."/>
            <person name="Zhou H."/>
            <person name="Zhou W."/>
            <person name="Yu Q."/>
            <person name="An N."/>
            <person name="Chen Y."/>
            <person name="Cai Q."/>
            <person name="Wang B."/>
            <person name="Liu B."/>
            <person name="Min J."/>
            <person name="Huang Y."/>
            <person name="Wu H."/>
            <person name="Li Z."/>
            <person name="Zhang Y."/>
            <person name="Yin Y."/>
            <person name="Song W."/>
            <person name="Jiang J."/>
            <person name="Jackson S.A."/>
            <person name="Wing R.A."/>
            <person name="Wang J."/>
            <person name="Chen M."/>
        </authorList>
    </citation>
    <scope>NUCLEOTIDE SEQUENCE [LARGE SCALE GENOMIC DNA]</scope>
    <source>
        <strain evidence="11">cv. IRGC 101232</strain>
    </source>
</reference>
<evidence type="ECO:0000256" key="9">
    <source>
        <dbReference type="ARBA" id="ARBA00023136"/>
    </source>
</evidence>
<keyword evidence="5" id="KW-1000">Mitochondrion outer membrane</keyword>
<keyword evidence="7" id="KW-1133">Transmembrane helix</keyword>
<dbReference type="OMA" id="TAREWRV"/>
<evidence type="ECO:0000256" key="5">
    <source>
        <dbReference type="ARBA" id="ARBA00022787"/>
    </source>
</evidence>
<comment type="similarity">
    <text evidence="2">Belongs to the Tom7 family.</text>
</comment>
<keyword evidence="9" id="KW-0472">Membrane</keyword>
<evidence type="ECO:0000256" key="8">
    <source>
        <dbReference type="ARBA" id="ARBA00023128"/>
    </source>
</evidence>
<evidence type="ECO:0000256" key="10">
    <source>
        <dbReference type="SAM" id="MobiDB-lite"/>
    </source>
</evidence>
<evidence type="ECO:0000256" key="1">
    <source>
        <dbReference type="ARBA" id="ARBA00004572"/>
    </source>
</evidence>
<protein>
    <submittedName>
        <fullName evidence="11">Uncharacterized protein</fullName>
    </submittedName>
</protein>
<keyword evidence="12" id="KW-1185">Reference proteome</keyword>
<organism evidence="11">
    <name type="scientific">Oryza brachyantha</name>
    <name type="common">malo sina</name>
    <dbReference type="NCBI Taxonomy" id="4533"/>
    <lineage>
        <taxon>Eukaryota</taxon>
        <taxon>Viridiplantae</taxon>
        <taxon>Streptophyta</taxon>
        <taxon>Embryophyta</taxon>
        <taxon>Tracheophyta</taxon>
        <taxon>Spermatophyta</taxon>
        <taxon>Magnoliopsida</taxon>
        <taxon>Liliopsida</taxon>
        <taxon>Poales</taxon>
        <taxon>Poaceae</taxon>
        <taxon>BOP clade</taxon>
        <taxon>Oryzoideae</taxon>
        <taxon>Oryzeae</taxon>
        <taxon>Oryzinae</taxon>
        <taxon>Oryza</taxon>
    </lineage>
</organism>
<dbReference type="Proteomes" id="UP000006038">
    <property type="component" value="Chromosome 5"/>
</dbReference>
<dbReference type="Pfam" id="PF08038">
    <property type="entry name" value="Tom7"/>
    <property type="match status" value="1"/>
</dbReference>
<keyword evidence="6" id="KW-0653">Protein transport</keyword>
<dbReference type="GO" id="GO:0030150">
    <property type="term" value="P:protein import into mitochondrial matrix"/>
    <property type="evidence" value="ECO:0007669"/>
    <property type="project" value="InterPro"/>
</dbReference>
<feature type="region of interest" description="Disordered" evidence="10">
    <location>
        <begin position="1"/>
        <end position="39"/>
    </location>
</feature>
<keyword evidence="3" id="KW-0813">Transport</keyword>
<dbReference type="STRING" id="4533.J3MA54"/>
<dbReference type="EnsemblPlants" id="OB05G34780.1">
    <property type="protein sequence ID" value="OB05G34780.1"/>
    <property type="gene ID" value="OB05G34780"/>
</dbReference>
<evidence type="ECO:0000256" key="6">
    <source>
        <dbReference type="ARBA" id="ARBA00022927"/>
    </source>
</evidence>
<comment type="subcellular location">
    <subcellularLocation>
        <location evidence="1">Mitochondrion outer membrane</location>
        <topology evidence="1">Single-pass membrane protein</topology>
    </subcellularLocation>
</comment>
<dbReference type="HOGENOM" id="CLU_173610_0_1_1"/>
<keyword evidence="8" id="KW-0496">Mitochondrion</keyword>
<dbReference type="Gramene" id="OB05G34780.1">
    <property type="protein sequence ID" value="OB05G34780.1"/>
    <property type="gene ID" value="OB05G34780"/>
</dbReference>
<sequence length="86" mass="9219">MANPTQGSLKPRTNPRGRPGRRRGGAPLPAPEDPSRAAAMRSVREWSTWTMKAAKAAAIYGFIPLIIVIGMNTDPKPSIGQLLSPL</sequence>
<accession>J3MA54</accession>
<evidence type="ECO:0000256" key="4">
    <source>
        <dbReference type="ARBA" id="ARBA00022692"/>
    </source>
</evidence>
<dbReference type="GO" id="GO:0005742">
    <property type="term" value="C:mitochondrial outer membrane translocase complex"/>
    <property type="evidence" value="ECO:0007669"/>
    <property type="project" value="InterPro"/>
</dbReference>
<dbReference type="InterPro" id="IPR012621">
    <property type="entry name" value="Tom7"/>
</dbReference>
<evidence type="ECO:0000256" key="7">
    <source>
        <dbReference type="ARBA" id="ARBA00022989"/>
    </source>
</evidence>
<dbReference type="PANTHER" id="PTHR34944">
    <property type="entry name" value="MITOCHONDRIAL IMPORT RECEPTOR SUBUNIT TOM7"/>
    <property type="match status" value="1"/>
</dbReference>
<evidence type="ECO:0000256" key="2">
    <source>
        <dbReference type="ARBA" id="ARBA00010917"/>
    </source>
</evidence>
<evidence type="ECO:0000313" key="11">
    <source>
        <dbReference type="EnsemblPlants" id="OB05G34780.1"/>
    </source>
</evidence>
<proteinExistence type="inferred from homology"/>
<name>J3MA54_ORYBR</name>
<evidence type="ECO:0000256" key="3">
    <source>
        <dbReference type="ARBA" id="ARBA00022448"/>
    </source>
</evidence>
<feature type="compositionally biased region" description="Basic residues" evidence="10">
    <location>
        <begin position="13"/>
        <end position="24"/>
    </location>
</feature>